<evidence type="ECO:0000313" key="2">
    <source>
        <dbReference type="Proteomes" id="UP001595891"/>
    </source>
</evidence>
<reference evidence="2" key="1">
    <citation type="journal article" date="2019" name="Int. J. Syst. Evol. Microbiol.">
        <title>The Global Catalogue of Microorganisms (GCM) 10K type strain sequencing project: providing services to taxonomists for standard genome sequencing and annotation.</title>
        <authorList>
            <consortium name="The Broad Institute Genomics Platform"/>
            <consortium name="The Broad Institute Genome Sequencing Center for Infectious Disease"/>
            <person name="Wu L."/>
            <person name="Ma J."/>
        </authorList>
    </citation>
    <scope>NUCLEOTIDE SEQUENCE [LARGE SCALE GENOMIC DNA]</scope>
    <source>
        <strain evidence="2">CCUG 49560</strain>
    </source>
</reference>
<keyword evidence="2" id="KW-1185">Reference proteome</keyword>
<dbReference type="Proteomes" id="UP001595891">
    <property type="component" value="Unassembled WGS sequence"/>
</dbReference>
<organism evidence="1 2">
    <name type="scientific">Sphaerisporangium corydalis</name>
    <dbReference type="NCBI Taxonomy" id="1441875"/>
    <lineage>
        <taxon>Bacteria</taxon>
        <taxon>Bacillati</taxon>
        <taxon>Actinomycetota</taxon>
        <taxon>Actinomycetes</taxon>
        <taxon>Streptosporangiales</taxon>
        <taxon>Streptosporangiaceae</taxon>
        <taxon>Sphaerisporangium</taxon>
    </lineage>
</organism>
<evidence type="ECO:0000313" key="1">
    <source>
        <dbReference type="EMBL" id="MFC4589888.1"/>
    </source>
</evidence>
<accession>A0ABV9EM67</accession>
<gene>
    <name evidence="1" type="ORF">ACFO8L_27620</name>
</gene>
<proteinExistence type="predicted"/>
<protein>
    <recommendedName>
        <fullName evidence="3">Transposase IS204/IS1001/IS1096/IS1165 DDE domain-containing protein</fullName>
    </recommendedName>
</protein>
<comment type="caution">
    <text evidence="1">The sequence shown here is derived from an EMBL/GenBank/DDBJ whole genome shotgun (WGS) entry which is preliminary data.</text>
</comment>
<name>A0ABV9EM67_9ACTN</name>
<dbReference type="EMBL" id="JBHSFN010000019">
    <property type="protein sequence ID" value="MFC4589888.1"/>
    <property type="molecule type" value="Genomic_DNA"/>
</dbReference>
<dbReference type="RefSeq" id="WP_262848210.1">
    <property type="nucleotide sequence ID" value="NZ_JANZYP010000071.1"/>
</dbReference>
<sequence>MSRSTLLRLIRAMPDPQTSTPRVLGINEFALRRGHIYATILVDIETAARSICCPTGPWRR</sequence>
<evidence type="ECO:0008006" key="3">
    <source>
        <dbReference type="Google" id="ProtNLM"/>
    </source>
</evidence>